<keyword evidence="2" id="KW-1185">Reference proteome</keyword>
<name>A0AAD1Y202_EUPCR</name>
<accession>A0AAD1Y202</accession>
<dbReference type="Proteomes" id="UP001295684">
    <property type="component" value="Unassembled WGS sequence"/>
</dbReference>
<dbReference type="EMBL" id="CAMPGE010024578">
    <property type="protein sequence ID" value="CAI2382405.1"/>
    <property type="molecule type" value="Genomic_DNA"/>
</dbReference>
<evidence type="ECO:0000313" key="2">
    <source>
        <dbReference type="Proteomes" id="UP001295684"/>
    </source>
</evidence>
<comment type="caution">
    <text evidence="1">The sequence shown here is derived from an EMBL/GenBank/DDBJ whole genome shotgun (WGS) entry which is preliminary data.</text>
</comment>
<proteinExistence type="predicted"/>
<reference evidence="1" key="1">
    <citation type="submission" date="2023-07" db="EMBL/GenBank/DDBJ databases">
        <authorList>
            <consortium name="AG Swart"/>
            <person name="Singh M."/>
            <person name="Singh A."/>
            <person name="Seah K."/>
            <person name="Emmerich C."/>
        </authorList>
    </citation>
    <scope>NUCLEOTIDE SEQUENCE</scope>
    <source>
        <strain evidence="1">DP1</strain>
    </source>
</reference>
<organism evidence="1 2">
    <name type="scientific">Euplotes crassus</name>
    <dbReference type="NCBI Taxonomy" id="5936"/>
    <lineage>
        <taxon>Eukaryota</taxon>
        <taxon>Sar</taxon>
        <taxon>Alveolata</taxon>
        <taxon>Ciliophora</taxon>
        <taxon>Intramacronucleata</taxon>
        <taxon>Spirotrichea</taxon>
        <taxon>Hypotrichia</taxon>
        <taxon>Euplotida</taxon>
        <taxon>Euplotidae</taxon>
        <taxon>Moneuplotes</taxon>
    </lineage>
</organism>
<gene>
    <name evidence="1" type="ORF">ECRASSUSDP1_LOCUS23878</name>
</gene>
<protein>
    <submittedName>
        <fullName evidence="1">Uncharacterized protein</fullName>
    </submittedName>
</protein>
<dbReference type="AlphaFoldDB" id="A0AAD1Y202"/>
<evidence type="ECO:0000313" key="1">
    <source>
        <dbReference type="EMBL" id="CAI2382405.1"/>
    </source>
</evidence>
<sequence length="275" mass="32108">MNKVSLSPQITDINDPSYLYPENVFANSLDTLLLENSDCDLFGWSFLKQEPQELCLKPNLEQQQESPSNPISSCLDNSLFSENRKPNHLYIQEQQIDSQPCKENEDCLQDKDLNSQIQTHSTPTISENTSSRKLKPARKDVLQKPLLRMVRRYFRDIFKSQNTKIVRKRYINCRAKEISLCMKHLLSELFPQLEITEDLIYYTMGILNLRTIQRLSCSRSVKDEISDFQLCCKKFSQKRLTKAMQSKSLRVLCGYLVENCEDPKMETLREELCSE</sequence>